<dbReference type="EMBL" id="BOML01000051">
    <property type="protein sequence ID" value="GIE05025.1"/>
    <property type="molecule type" value="Genomic_DNA"/>
</dbReference>
<evidence type="ECO:0000313" key="3">
    <source>
        <dbReference type="Proteomes" id="UP000637628"/>
    </source>
</evidence>
<evidence type="ECO:0000256" key="1">
    <source>
        <dbReference type="SAM" id="MobiDB-lite"/>
    </source>
</evidence>
<protein>
    <submittedName>
        <fullName evidence="2">Uncharacterized protein</fullName>
    </submittedName>
</protein>
<feature type="region of interest" description="Disordered" evidence="1">
    <location>
        <begin position="18"/>
        <end position="38"/>
    </location>
</feature>
<gene>
    <name evidence="2" type="ORF">Adu01nite_63750</name>
</gene>
<comment type="caution">
    <text evidence="2">The sequence shown here is derived from an EMBL/GenBank/DDBJ whole genome shotgun (WGS) entry which is preliminary data.</text>
</comment>
<name>A0ABQ3Z5B4_9ACTN</name>
<organism evidence="2 3">
    <name type="scientific">Paractinoplanes durhamensis</name>
    <dbReference type="NCBI Taxonomy" id="113563"/>
    <lineage>
        <taxon>Bacteria</taxon>
        <taxon>Bacillati</taxon>
        <taxon>Actinomycetota</taxon>
        <taxon>Actinomycetes</taxon>
        <taxon>Micromonosporales</taxon>
        <taxon>Micromonosporaceae</taxon>
        <taxon>Paractinoplanes</taxon>
    </lineage>
</organism>
<proteinExistence type="predicted"/>
<evidence type="ECO:0000313" key="2">
    <source>
        <dbReference type="EMBL" id="GIE05025.1"/>
    </source>
</evidence>
<dbReference type="Proteomes" id="UP000637628">
    <property type="component" value="Unassembled WGS sequence"/>
</dbReference>
<sequence length="81" mass="8511">MASSTAALARGLTWADPFTTRDTVPRPTPARTATSSRVGRPEALLRSVVIGGTSSARILVAPDTKYLAYAAQDMIDAGKAY</sequence>
<accession>A0ABQ3Z5B4</accession>
<keyword evidence="3" id="KW-1185">Reference proteome</keyword>
<reference evidence="2 3" key="1">
    <citation type="submission" date="2021-01" db="EMBL/GenBank/DDBJ databases">
        <title>Whole genome shotgun sequence of Actinoplanes durhamensis NBRC 14914.</title>
        <authorList>
            <person name="Komaki H."/>
            <person name="Tamura T."/>
        </authorList>
    </citation>
    <scope>NUCLEOTIDE SEQUENCE [LARGE SCALE GENOMIC DNA]</scope>
    <source>
        <strain evidence="2 3">NBRC 14914</strain>
    </source>
</reference>